<dbReference type="Proteomes" id="UP000275846">
    <property type="component" value="Unassembled WGS sequence"/>
</dbReference>
<name>A0A183SYG0_SCHSO</name>
<evidence type="ECO:0000313" key="3">
    <source>
        <dbReference type="Proteomes" id="UP000275846"/>
    </source>
</evidence>
<dbReference type="OrthoDB" id="6247609at2759"/>
<gene>
    <name evidence="2" type="ORF">SSLN_LOCUS9258</name>
</gene>
<feature type="signal peptide" evidence="1">
    <location>
        <begin position="1"/>
        <end position="22"/>
    </location>
</feature>
<feature type="chain" id="PRO_5043141363" evidence="1">
    <location>
        <begin position="23"/>
        <end position="92"/>
    </location>
</feature>
<protein>
    <submittedName>
        <fullName evidence="4">Neuropeptide-Like Protein</fullName>
    </submittedName>
</protein>
<keyword evidence="1" id="KW-0732">Signal</keyword>
<sequence>MNTIARLLGAIVVLSCILTCQAAAVVRDAEAARDREHPEAFFYPFAKRYFDPIRYGLSSYAGSRSKYAAPSAYFSDLEKRAPYFDPILYAMP</sequence>
<accession>A0A183SYG0</accession>
<evidence type="ECO:0000313" key="4">
    <source>
        <dbReference type="WBParaSite" id="SSLN_0000960801-mRNA-1"/>
    </source>
</evidence>
<evidence type="ECO:0000256" key="1">
    <source>
        <dbReference type="SAM" id="SignalP"/>
    </source>
</evidence>
<organism evidence="4">
    <name type="scientific">Schistocephalus solidus</name>
    <name type="common">Tapeworm</name>
    <dbReference type="NCBI Taxonomy" id="70667"/>
    <lineage>
        <taxon>Eukaryota</taxon>
        <taxon>Metazoa</taxon>
        <taxon>Spiralia</taxon>
        <taxon>Lophotrochozoa</taxon>
        <taxon>Platyhelminthes</taxon>
        <taxon>Cestoda</taxon>
        <taxon>Eucestoda</taxon>
        <taxon>Diphyllobothriidea</taxon>
        <taxon>Diphyllobothriidae</taxon>
        <taxon>Schistocephalus</taxon>
    </lineage>
</organism>
<reference evidence="4" key="1">
    <citation type="submission" date="2016-06" db="UniProtKB">
        <authorList>
            <consortium name="WormBaseParasite"/>
        </authorList>
    </citation>
    <scope>IDENTIFICATION</scope>
</reference>
<evidence type="ECO:0000313" key="2">
    <source>
        <dbReference type="EMBL" id="VDL95643.1"/>
    </source>
</evidence>
<dbReference type="AlphaFoldDB" id="A0A183SYG0"/>
<proteinExistence type="predicted"/>
<dbReference type="EMBL" id="UYSU01035136">
    <property type="protein sequence ID" value="VDL95643.1"/>
    <property type="molecule type" value="Genomic_DNA"/>
</dbReference>
<reference evidence="2 3" key="2">
    <citation type="submission" date="2018-11" db="EMBL/GenBank/DDBJ databases">
        <authorList>
            <consortium name="Pathogen Informatics"/>
        </authorList>
    </citation>
    <scope>NUCLEOTIDE SEQUENCE [LARGE SCALE GENOMIC DNA]</scope>
    <source>
        <strain evidence="2 3">NST_G2</strain>
    </source>
</reference>
<keyword evidence="3" id="KW-1185">Reference proteome</keyword>
<dbReference type="WBParaSite" id="SSLN_0000960801-mRNA-1">
    <property type="protein sequence ID" value="SSLN_0000960801-mRNA-1"/>
    <property type="gene ID" value="SSLN_0000960801"/>
</dbReference>